<accession>A0ACD3A3R9</accession>
<evidence type="ECO:0000313" key="2">
    <source>
        <dbReference type="Proteomes" id="UP000308600"/>
    </source>
</evidence>
<sequence>MATDIAQANITNLAPETHPKVVRALISAFDNGDVTAIFSDELRDMANTTRAIKKGFEQVSQDLKCFDDRDFKKADRSPVGGLRPTWDAYFEDYKIPLRNSKKDALDLKFICDSMAGLLSEIQVLPNQTLDYLESILPALRDKTIPHERTSHYYAQAFGDLSRKLANFKPTLRDALNGAKGGIDAQLSSLDGSAQQLTESINKQRDVISATARPSGLLFLALQGGVAEFAIAKEQLKDSEEKLGLLDRERGDLKAQRRDVSELEKSLEACYDKIDSIALKVGAIGEFWMAVNVDAEMIIKKLNSVMAANSAYGTYALRKELGEKRVASLYMALQQPLLQYSKADAS</sequence>
<evidence type="ECO:0000313" key="1">
    <source>
        <dbReference type="EMBL" id="TFK60176.1"/>
    </source>
</evidence>
<name>A0ACD3A3R9_9AGAR</name>
<dbReference type="EMBL" id="ML208819">
    <property type="protein sequence ID" value="TFK60176.1"/>
    <property type="molecule type" value="Genomic_DNA"/>
</dbReference>
<gene>
    <name evidence="1" type="ORF">BDN72DRAFT_864571</name>
</gene>
<dbReference type="Proteomes" id="UP000308600">
    <property type="component" value="Unassembled WGS sequence"/>
</dbReference>
<organism evidence="1 2">
    <name type="scientific">Pluteus cervinus</name>
    <dbReference type="NCBI Taxonomy" id="181527"/>
    <lineage>
        <taxon>Eukaryota</taxon>
        <taxon>Fungi</taxon>
        <taxon>Dikarya</taxon>
        <taxon>Basidiomycota</taxon>
        <taxon>Agaricomycotina</taxon>
        <taxon>Agaricomycetes</taxon>
        <taxon>Agaricomycetidae</taxon>
        <taxon>Agaricales</taxon>
        <taxon>Pluteineae</taxon>
        <taxon>Pluteaceae</taxon>
        <taxon>Pluteus</taxon>
    </lineage>
</organism>
<proteinExistence type="predicted"/>
<protein>
    <submittedName>
        <fullName evidence="1">Uncharacterized protein</fullName>
    </submittedName>
</protein>
<reference evidence="1 2" key="1">
    <citation type="journal article" date="2019" name="Nat. Ecol. Evol.">
        <title>Megaphylogeny resolves global patterns of mushroom evolution.</title>
        <authorList>
            <person name="Varga T."/>
            <person name="Krizsan K."/>
            <person name="Foldi C."/>
            <person name="Dima B."/>
            <person name="Sanchez-Garcia M."/>
            <person name="Sanchez-Ramirez S."/>
            <person name="Szollosi G.J."/>
            <person name="Szarkandi J.G."/>
            <person name="Papp V."/>
            <person name="Albert L."/>
            <person name="Andreopoulos W."/>
            <person name="Angelini C."/>
            <person name="Antonin V."/>
            <person name="Barry K.W."/>
            <person name="Bougher N.L."/>
            <person name="Buchanan P."/>
            <person name="Buyck B."/>
            <person name="Bense V."/>
            <person name="Catcheside P."/>
            <person name="Chovatia M."/>
            <person name="Cooper J."/>
            <person name="Damon W."/>
            <person name="Desjardin D."/>
            <person name="Finy P."/>
            <person name="Geml J."/>
            <person name="Haridas S."/>
            <person name="Hughes K."/>
            <person name="Justo A."/>
            <person name="Karasinski D."/>
            <person name="Kautmanova I."/>
            <person name="Kiss B."/>
            <person name="Kocsube S."/>
            <person name="Kotiranta H."/>
            <person name="LaButti K.M."/>
            <person name="Lechner B.E."/>
            <person name="Liimatainen K."/>
            <person name="Lipzen A."/>
            <person name="Lukacs Z."/>
            <person name="Mihaltcheva S."/>
            <person name="Morgado L.N."/>
            <person name="Niskanen T."/>
            <person name="Noordeloos M.E."/>
            <person name="Ohm R.A."/>
            <person name="Ortiz-Santana B."/>
            <person name="Ovrebo C."/>
            <person name="Racz N."/>
            <person name="Riley R."/>
            <person name="Savchenko A."/>
            <person name="Shiryaev A."/>
            <person name="Soop K."/>
            <person name="Spirin V."/>
            <person name="Szebenyi C."/>
            <person name="Tomsovsky M."/>
            <person name="Tulloss R.E."/>
            <person name="Uehling J."/>
            <person name="Grigoriev I.V."/>
            <person name="Vagvolgyi C."/>
            <person name="Papp T."/>
            <person name="Martin F.M."/>
            <person name="Miettinen O."/>
            <person name="Hibbett D.S."/>
            <person name="Nagy L.G."/>
        </authorList>
    </citation>
    <scope>NUCLEOTIDE SEQUENCE [LARGE SCALE GENOMIC DNA]</scope>
    <source>
        <strain evidence="1 2">NL-1719</strain>
    </source>
</reference>
<keyword evidence="2" id="KW-1185">Reference proteome</keyword>